<accession>H2D765</accession>
<proteinExistence type="predicted"/>
<name>H2D765_STRSL</name>
<protein>
    <submittedName>
        <fullName evidence="1">Uncharacterized protein</fullName>
    </submittedName>
</protein>
<sequence>MSRNSYHSNHKKRAFYHGTESFEHSKKGVYCPQAGKHKLCYETEKKAQKAIRFNKDRTERYYWCQSCCSYHTTSKPTYVTSV</sequence>
<evidence type="ECO:0000313" key="1">
    <source>
        <dbReference type="EMBL" id="AEX55170.1"/>
    </source>
</evidence>
<reference evidence="1" key="1">
    <citation type="journal article" date="2012" name="Appl. Environ. Microbiol.">
        <title>Salivaricin D, a Novel Intrinsically Trypsin-Resistant Lantibiotic from Streptococcus salivarius 5M6c Isolated from a Healthy Infant.</title>
        <authorList>
            <person name="Birri D.J."/>
            <person name="Brede D.A."/>
            <person name="Nes I.F."/>
        </authorList>
    </citation>
    <scope>NUCLEOTIDE SEQUENCE</scope>
    <source>
        <strain evidence="1">5M6c</strain>
    </source>
</reference>
<dbReference type="AlphaFoldDB" id="H2D765"/>
<dbReference type="EMBL" id="JN564797">
    <property type="protein sequence ID" value="AEX55170.1"/>
    <property type="molecule type" value="Genomic_DNA"/>
</dbReference>
<organism evidence="1">
    <name type="scientific">Streptococcus salivarius</name>
    <dbReference type="NCBI Taxonomy" id="1304"/>
    <lineage>
        <taxon>Bacteria</taxon>
        <taxon>Bacillati</taxon>
        <taxon>Bacillota</taxon>
        <taxon>Bacilli</taxon>
        <taxon>Lactobacillales</taxon>
        <taxon>Streptococcaceae</taxon>
        <taxon>Streptococcus</taxon>
    </lineage>
</organism>